<dbReference type="EMBL" id="CP144534">
    <property type="protein sequence ID" value="WWC62054.1"/>
    <property type="molecule type" value="Genomic_DNA"/>
</dbReference>
<evidence type="ECO:0000256" key="1">
    <source>
        <dbReference type="SAM" id="MobiDB-lite"/>
    </source>
</evidence>
<organism evidence="3">
    <name type="scientific">Kwoniella dejecticola CBS 10117</name>
    <dbReference type="NCBI Taxonomy" id="1296121"/>
    <lineage>
        <taxon>Eukaryota</taxon>
        <taxon>Fungi</taxon>
        <taxon>Dikarya</taxon>
        <taxon>Basidiomycota</taxon>
        <taxon>Agaricomycotina</taxon>
        <taxon>Tremellomycetes</taxon>
        <taxon>Tremellales</taxon>
        <taxon>Cryptococcaceae</taxon>
        <taxon>Kwoniella</taxon>
    </lineage>
</organism>
<evidence type="ECO:0000259" key="2">
    <source>
        <dbReference type="PROSITE" id="PS50013"/>
    </source>
</evidence>
<reference evidence="3" key="1">
    <citation type="submission" date="2013-07" db="EMBL/GenBank/DDBJ databases">
        <title>The Genome Sequence of Cryptococcus dejecticola CBS10117.</title>
        <authorList>
            <consortium name="The Broad Institute Genome Sequencing Platform"/>
            <person name="Cuomo C."/>
            <person name="Litvintseva A."/>
            <person name="Chen Y."/>
            <person name="Heitman J."/>
            <person name="Sun S."/>
            <person name="Springer D."/>
            <person name="Dromer F."/>
            <person name="Young S.K."/>
            <person name="Zeng Q."/>
            <person name="Gargeya S."/>
            <person name="Fitzgerald M."/>
            <person name="Abouelleil A."/>
            <person name="Alvarado L."/>
            <person name="Berlin A.M."/>
            <person name="Chapman S.B."/>
            <person name="Dewar J."/>
            <person name="Goldberg J."/>
            <person name="Griggs A."/>
            <person name="Gujja S."/>
            <person name="Hansen M."/>
            <person name="Howarth C."/>
            <person name="Imamovic A."/>
            <person name="Larimer J."/>
            <person name="McCowan C."/>
            <person name="Murphy C."/>
            <person name="Pearson M."/>
            <person name="Priest M."/>
            <person name="Roberts A."/>
            <person name="Saif S."/>
            <person name="Shea T."/>
            <person name="Sykes S."/>
            <person name="Wortman J."/>
            <person name="Nusbaum C."/>
            <person name="Birren B."/>
        </authorList>
    </citation>
    <scope>NUCLEOTIDE SEQUENCE [LARGE SCALE GENOMIC DNA]</scope>
    <source>
        <strain evidence="3">CBS 10117</strain>
    </source>
</reference>
<dbReference type="VEuPathDB" id="FungiDB:I303_04377"/>
<protein>
    <recommendedName>
        <fullName evidence="2">Chromo domain-containing protein</fullName>
    </recommendedName>
</protein>
<evidence type="ECO:0000313" key="3">
    <source>
        <dbReference type="EMBL" id="OBR85049.1"/>
    </source>
</evidence>
<dbReference type="PROSITE" id="PS50013">
    <property type="entry name" value="CHROMO_2"/>
    <property type="match status" value="1"/>
</dbReference>
<dbReference type="OrthoDB" id="2447764at2759"/>
<feature type="compositionally biased region" description="Low complexity" evidence="1">
    <location>
        <begin position="8"/>
        <end position="50"/>
    </location>
</feature>
<dbReference type="RefSeq" id="XP_018262891.1">
    <property type="nucleotide sequence ID" value="XM_018407680.1"/>
</dbReference>
<sequence length="329" mass="37518">MSIKMEAESSSSASASASSASRTLLRSHSPSQSISLQSSIPSLSSLTDLSGIESNASTPRRTSRIKRKRDPDYRSESSIFVVSHILARSFEQSVSPNGSLEYQYLVRWEGYGPQDDTWEYTSNFIGSAGMLIRDFDSKPHPVTIVESSFTFPTKYLVRYCYSTSSIAPSPICITEWQTALQMRRIGGLEKEYVDQVIANHANYEQVDSSLQRSARSRLGQVRKDKSILSVVERADLKRKTNSQNRQPKYRVRWKDRKTIKEVWMWYEQIVKNFGENGKIFLKQWNEEMGYTNTKKAKPVEAGPLSEYEQERKNNMASNLDLMKQLGLST</sequence>
<dbReference type="EMBL" id="KI894031">
    <property type="protein sequence ID" value="OBR85049.1"/>
    <property type="molecule type" value="Genomic_DNA"/>
</dbReference>
<accession>A0A1A6A4R3</accession>
<gene>
    <name evidence="3" type="ORF">I303_04377</name>
    <name evidence="4" type="ORF">I303_104643</name>
</gene>
<dbReference type="SMART" id="SM00298">
    <property type="entry name" value="CHROMO"/>
    <property type="match status" value="2"/>
</dbReference>
<feature type="region of interest" description="Disordered" evidence="1">
    <location>
        <begin position="1"/>
        <end position="70"/>
    </location>
</feature>
<dbReference type="InterPro" id="IPR016197">
    <property type="entry name" value="Chromo-like_dom_sf"/>
</dbReference>
<dbReference type="SUPFAM" id="SSF54160">
    <property type="entry name" value="Chromo domain-like"/>
    <property type="match status" value="1"/>
</dbReference>
<dbReference type="InterPro" id="IPR023780">
    <property type="entry name" value="Chromo_domain"/>
</dbReference>
<reference evidence="4" key="3">
    <citation type="submission" date="2024-02" db="EMBL/GenBank/DDBJ databases">
        <title>Comparative genomics of Cryptococcus and Kwoniella reveals pathogenesis evolution and contrasting modes of karyotype evolution via chromosome fusion or intercentromeric recombination.</title>
        <authorList>
            <person name="Coelho M.A."/>
            <person name="David-Palma M."/>
            <person name="Shea T."/>
            <person name="Bowers K."/>
            <person name="McGinley-Smith S."/>
            <person name="Mohammad A.W."/>
            <person name="Gnirke A."/>
            <person name="Yurkov A.M."/>
            <person name="Nowrousian M."/>
            <person name="Sun S."/>
            <person name="Cuomo C.A."/>
            <person name="Heitman J."/>
        </authorList>
    </citation>
    <scope>NUCLEOTIDE SEQUENCE</scope>
    <source>
        <strain evidence="4">CBS 10117</strain>
    </source>
</reference>
<feature type="domain" description="Chromo" evidence="2">
    <location>
        <begin position="80"/>
        <end position="138"/>
    </location>
</feature>
<reference evidence="4" key="2">
    <citation type="submission" date="2013-07" db="EMBL/GenBank/DDBJ databases">
        <authorList>
            <consortium name="The Broad Institute Genome Sequencing Platform"/>
            <person name="Cuomo C."/>
            <person name="Litvintseva A."/>
            <person name="Chen Y."/>
            <person name="Heitman J."/>
            <person name="Sun S."/>
            <person name="Springer D."/>
            <person name="Dromer F."/>
            <person name="Young S.K."/>
            <person name="Zeng Q."/>
            <person name="Gargeya S."/>
            <person name="Fitzgerald M."/>
            <person name="Abouelleil A."/>
            <person name="Alvarado L."/>
            <person name="Berlin A.M."/>
            <person name="Chapman S.B."/>
            <person name="Dewar J."/>
            <person name="Goldberg J."/>
            <person name="Griggs A."/>
            <person name="Gujja S."/>
            <person name="Hansen M."/>
            <person name="Howarth C."/>
            <person name="Imamovic A."/>
            <person name="Larimer J."/>
            <person name="McCowan C."/>
            <person name="Murphy C."/>
            <person name="Pearson M."/>
            <person name="Priest M."/>
            <person name="Roberts A."/>
            <person name="Saif S."/>
            <person name="Shea T."/>
            <person name="Sykes S."/>
            <person name="Wortman J."/>
            <person name="Nusbaum C."/>
            <person name="Birren B."/>
        </authorList>
    </citation>
    <scope>NUCLEOTIDE SEQUENCE</scope>
    <source>
        <strain evidence="4">CBS 10117</strain>
    </source>
</reference>
<proteinExistence type="predicted"/>
<dbReference type="Proteomes" id="UP000078595">
    <property type="component" value="Chromosome 5"/>
</dbReference>
<name>A0A1A6A4R3_9TREE</name>
<evidence type="ECO:0000313" key="4">
    <source>
        <dbReference type="EMBL" id="WWC62054.1"/>
    </source>
</evidence>
<dbReference type="KEGG" id="kdj:28968076"/>
<dbReference type="GeneID" id="28968076"/>
<evidence type="ECO:0000313" key="5">
    <source>
        <dbReference type="Proteomes" id="UP000078595"/>
    </source>
</evidence>
<dbReference type="Pfam" id="PF00385">
    <property type="entry name" value="Chromo"/>
    <property type="match status" value="1"/>
</dbReference>
<dbReference type="CDD" id="cd00024">
    <property type="entry name" value="CD_CSD"/>
    <property type="match status" value="1"/>
</dbReference>
<dbReference type="InterPro" id="IPR000953">
    <property type="entry name" value="Chromo/chromo_shadow_dom"/>
</dbReference>
<dbReference type="Gene3D" id="2.40.50.40">
    <property type="match status" value="1"/>
</dbReference>
<keyword evidence="5" id="KW-1185">Reference proteome</keyword>
<dbReference type="GO" id="GO:0006338">
    <property type="term" value="P:chromatin remodeling"/>
    <property type="evidence" value="ECO:0007669"/>
    <property type="project" value="UniProtKB-ARBA"/>
</dbReference>
<dbReference type="AlphaFoldDB" id="A0A1A6A4R3"/>